<name>A0A2D6M1A5_9ARCH</name>
<accession>A0A2D6M1A5</accession>
<reference evidence="3" key="1">
    <citation type="submission" date="2017-09" db="EMBL/GenBank/DDBJ databases">
        <title>The Reconstruction of 2,631 Draft Metagenome-Assembled Genomes from the Global Oceans.</title>
        <authorList>
            <person name="Tully B.J."/>
            <person name="Graham E.D."/>
            <person name="Heidelberg J.F."/>
        </authorList>
    </citation>
    <scope>NUCLEOTIDE SEQUENCE [LARGE SCALE GENOMIC DNA]</scope>
</reference>
<dbReference type="AlphaFoldDB" id="A0A2D6M1A5"/>
<evidence type="ECO:0000256" key="1">
    <source>
        <dbReference type="SAM" id="Coils"/>
    </source>
</evidence>
<feature type="coiled-coil region" evidence="1">
    <location>
        <begin position="65"/>
        <end position="111"/>
    </location>
</feature>
<evidence type="ECO:0000313" key="2">
    <source>
        <dbReference type="EMBL" id="MAG22208.1"/>
    </source>
</evidence>
<dbReference type="EMBL" id="NZBU01000009">
    <property type="protein sequence ID" value="MAG22208.1"/>
    <property type="molecule type" value="Genomic_DNA"/>
</dbReference>
<keyword evidence="1" id="KW-0175">Coiled coil</keyword>
<protein>
    <submittedName>
        <fullName evidence="2">Uncharacterized protein</fullName>
    </submittedName>
</protein>
<dbReference type="Proteomes" id="UP000226592">
    <property type="component" value="Unassembled WGS sequence"/>
</dbReference>
<proteinExistence type="predicted"/>
<gene>
    <name evidence="2" type="ORF">CL943_02800</name>
</gene>
<organism evidence="2 3">
    <name type="scientific">Candidatus Iainarchaeum sp</name>
    <dbReference type="NCBI Taxonomy" id="3101447"/>
    <lineage>
        <taxon>Archaea</taxon>
        <taxon>Candidatus Iainarchaeota</taxon>
        <taxon>Candidatus Iainarchaeia</taxon>
        <taxon>Candidatus Iainarchaeales</taxon>
        <taxon>Candidatus Iainarchaeaceae</taxon>
        <taxon>Candidatus Iainarchaeum</taxon>
    </lineage>
</organism>
<evidence type="ECO:0000313" key="3">
    <source>
        <dbReference type="Proteomes" id="UP000226592"/>
    </source>
</evidence>
<comment type="caution">
    <text evidence="2">The sequence shown here is derived from an EMBL/GenBank/DDBJ whole genome shotgun (WGS) entry which is preliminary data.</text>
</comment>
<sequence length="211" mass="24865">MSRFSEEQKRIALLLLHEPKTAEELNKQLSIPYNKLMEELKAMLKLDVIGKEGYPTKYRLKENIAKEVQRRKKIAKDDMNEIRLKAFVEMHAIEEDLLKKQMNNLKEALEKDKVFTVYSVEEADTLKEGEYYSSYLDINFSVKDFSALIKFMFFYGPSSIEVLKPARVEFSAQNLQEGLIDLADMVQKYSRYIAKILDKTELEKFHQQLYQ</sequence>